<dbReference type="EMBL" id="QSUG01000026">
    <property type="protein sequence ID" value="RGN19386.1"/>
    <property type="molecule type" value="Genomic_DNA"/>
</dbReference>
<feature type="domain" description="Sensor histidine kinase NatK-like C-terminal" evidence="1">
    <location>
        <begin position="4"/>
        <end position="39"/>
    </location>
</feature>
<organism evidence="2 3">
    <name type="scientific">Agathobacter rectalis</name>
    <dbReference type="NCBI Taxonomy" id="39491"/>
    <lineage>
        <taxon>Bacteria</taxon>
        <taxon>Bacillati</taxon>
        <taxon>Bacillota</taxon>
        <taxon>Clostridia</taxon>
        <taxon>Lachnospirales</taxon>
        <taxon>Lachnospiraceae</taxon>
        <taxon>Agathobacter</taxon>
    </lineage>
</organism>
<accession>A0A3E5AJ63</accession>
<reference evidence="2 3" key="1">
    <citation type="submission" date="2018-08" db="EMBL/GenBank/DDBJ databases">
        <title>A genome reference for cultivated species of the human gut microbiota.</title>
        <authorList>
            <person name="Zou Y."/>
            <person name="Xue W."/>
            <person name="Luo G."/>
        </authorList>
    </citation>
    <scope>NUCLEOTIDE SEQUENCE [LARGE SCALE GENOMIC DNA]</scope>
    <source>
        <strain evidence="2 3">OM05-6AA</strain>
    </source>
</reference>
<protein>
    <submittedName>
        <fullName evidence="2">GHKL domain-containing protein</fullName>
    </submittedName>
</protein>
<proteinExistence type="predicted"/>
<evidence type="ECO:0000313" key="3">
    <source>
        <dbReference type="Proteomes" id="UP000260970"/>
    </source>
</evidence>
<dbReference type="InterPro" id="IPR032834">
    <property type="entry name" value="NatK-like_C"/>
</dbReference>
<sequence length="41" mass="4486">MIERGDHHGIGLLNVKAVVDKYGGDMVLSCDENEFKAVVIL</sequence>
<name>A0A3E5AJ63_9FIRM</name>
<comment type="caution">
    <text evidence="2">The sequence shown here is derived from an EMBL/GenBank/DDBJ whole genome shotgun (WGS) entry which is preliminary data.</text>
</comment>
<dbReference type="Pfam" id="PF14501">
    <property type="entry name" value="HATPase_c_5"/>
    <property type="match status" value="1"/>
</dbReference>
<dbReference type="Proteomes" id="UP000260970">
    <property type="component" value="Unassembled WGS sequence"/>
</dbReference>
<evidence type="ECO:0000313" key="2">
    <source>
        <dbReference type="EMBL" id="RGN19386.1"/>
    </source>
</evidence>
<gene>
    <name evidence="2" type="ORF">DXB72_15710</name>
</gene>
<dbReference type="AlphaFoldDB" id="A0A3E5AJ63"/>
<evidence type="ECO:0000259" key="1">
    <source>
        <dbReference type="Pfam" id="PF14501"/>
    </source>
</evidence>